<evidence type="ECO:0000313" key="2">
    <source>
        <dbReference type="EMBL" id="TFV47600.1"/>
    </source>
</evidence>
<protein>
    <submittedName>
        <fullName evidence="2">Uncharacterized protein</fullName>
    </submittedName>
</protein>
<name>A0A4Y9LXJ9_9BRAD</name>
<evidence type="ECO:0000256" key="1">
    <source>
        <dbReference type="SAM" id="MobiDB-lite"/>
    </source>
</evidence>
<evidence type="ECO:0000313" key="3">
    <source>
        <dbReference type="Proteomes" id="UP000297966"/>
    </source>
</evidence>
<comment type="caution">
    <text evidence="2">The sequence shown here is derived from an EMBL/GenBank/DDBJ whole genome shotgun (WGS) entry which is preliminary data.</text>
</comment>
<dbReference type="Proteomes" id="UP000297966">
    <property type="component" value="Unassembled WGS sequence"/>
</dbReference>
<sequence>MPRLDRGIPYAAASRFGHDRLGVLDRPVKPGDDSSGGGRPAAFGDIPDTSQAAAPPQTALTFAEIGTT</sequence>
<dbReference type="OrthoDB" id="8256547at2"/>
<organism evidence="2 3">
    <name type="scientific">Bradyrhizobium niftali</name>
    <dbReference type="NCBI Taxonomy" id="2560055"/>
    <lineage>
        <taxon>Bacteria</taxon>
        <taxon>Pseudomonadati</taxon>
        <taxon>Pseudomonadota</taxon>
        <taxon>Alphaproteobacteria</taxon>
        <taxon>Hyphomicrobiales</taxon>
        <taxon>Nitrobacteraceae</taxon>
        <taxon>Bradyrhizobium</taxon>
    </lineage>
</organism>
<feature type="region of interest" description="Disordered" evidence="1">
    <location>
        <begin position="22"/>
        <end position="68"/>
    </location>
</feature>
<keyword evidence="3" id="KW-1185">Reference proteome</keyword>
<gene>
    <name evidence="2" type="ORF">E4K65_15275</name>
</gene>
<feature type="compositionally biased region" description="Basic and acidic residues" evidence="1">
    <location>
        <begin position="22"/>
        <end position="32"/>
    </location>
</feature>
<reference evidence="2 3" key="1">
    <citation type="submission" date="2019-03" db="EMBL/GenBank/DDBJ databases">
        <title>Bradyrhizobium diversity isolated from nodules of Chamaecrista fasciculata.</title>
        <authorList>
            <person name="Klepa M.S."/>
            <person name="Urquiaga M.O."/>
            <person name="Hungria M."/>
            <person name="Delamuta J.R."/>
        </authorList>
    </citation>
    <scope>NUCLEOTIDE SEQUENCE [LARGE SCALE GENOMIC DNA]</scope>
    <source>
        <strain evidence="2 3">CNPSo 3448</strain>
    </source>
</reference>
<dbReference type="AlphaFoldDB" id="A0A4Y9LXJ9"/>
<proteinExistence type="predicted"/>
<dbReference type="EMBL" id="SPQT01000007">
    <property type="protein sequence ID" value="TFV47600.1"/>
    <property type="molecule type" value="Genomic_DNA"/>
</dbReference>
<accession>A0A4Y9LXJ9</accession>